<feature type="transmembrane region" description="Helical" evidence="7">
    <location>
        <begin position="60"/>
        <end position="83"/>
    </location>
</feature>
<feature type="transmembrane region" description="Helical" evidence="7">
    <location>
        <begin position="239"/>
        <end position="259"/>
    </location>
</feature>
<feature type="transmembrane region" description="Helical" evidence="7">
    <location>
        <begin position="266"/>
        <end position="284"/>
    </location>
</feature>
<feature type="transmembrane region" description="Helical" evidence="7">
    <location>
        <begin position="144"/>
        <end position="166"/>
    </location>
</feature>
<sequence>MDLHKELFFIRNLLLMLVLVAGLFLMKSLAGIMLPLVMALLLSILYLPIVLFLEKKKIPTGLIVTFIAIFTVAVILVVANIFISTINEILGQQDFLINQLKNKFLSIAGILTSLPYLNLDLETLQEGMNTLLNRNVITTAASGFFRGASSFGSSFLMFTLYFLFLLPGMSRYQTFLKYVGGENESLLEDYEKIQKNVSTYMLIKTILSLVTGTITWFVCTILGLKFAFFWGFLTFVLNFIPSIGSIIATLLPTIMGLILFDSYKQVLILLLFLGANQMIIGNFLDPRIMGNRLRLNTVTVLFGLVFWGVIWGIPGMLLSVPLSVIMKLMLEKSHTWSIIARIMGSPSKDEKSPKEKKSFFRKRE</sequence>
<keyword evidence="5 7" id="KW-0472">Membrane</keyword>
<comment type="subcellular location">
    <subcellularLocation>
        <location evidence="1">Membrane</location>
        <topology evidence="1">Multi-pass membrane protein</topology>
    </subcellularLocation>
</comment>
<name>A0A5C1QGY0_9SPIO</name>
<evidence type="ECO:0000256" key="6">
    <source>
        <dbReference type="SAM" id="MobiDB-lite"/>
    </source>
</evidence>
<dbReference type="RefSeq" id="WP_149485454.1">
    <property type="nucleotide sequence ID" value="NZ_CP036150.1"/>
</dbReference>
<dbReference type="KEGG" id="ock:EXM22_04975"/>
<feature type="transmembrane region" description="Helical" evidence="7">
    <location>
        <begin position="32"/>
        <end position="53"/>
    </location>
</feature>
<keyword evidence="9" id="KW-1185">Reference proteome</keyword>
<evidence type="ECO:0000256" key="3">
    <source>
        <dbReference type="ARBA" id="ARBA00022692"/>
    </source>
</evidence>
<accession>A0A5C1QGY0</accession>
<feature type="compositionally biased region" description="Basic and acidic residues" evidence="6">
    <location>
        <begin position="347"/>
        <end position="358"/>
    </location>
</feature>
<evidence type="ECO:0000313" key="8">
    <source>
        <dbReference type="EMBL" id="QEN07373.1"/>
    </source>
</evidence>
<gene>
    <name evidence="8" type="ORF">EXM22_04975</name>
</gene>
<evidence type="ECO:0000256" key="1">
    <source>
        <dbReference type="ARBA" id="ARBA00004141"/>
    </source>
</evidence>
<feature type="region of interest" description="Disordered" evidence="6">
    <location>
        <begin position="345"/>
        <end position="364"/>
    </location>
</feature>
<feature type="transmembrane region" description="Helical" evidence="7">
    <location>
        <begin position="206"/>
        <end position="233"/>
    </location>
</feature>
<feature type="transmembrane region" description="Helical" evidence="7">
    <location>
        <begin position="7"/>
        <end position="26"/>
    </location>
</feature>
<keyword evidence="3 7" id="KW-0812">Transmembrane</keyword>
<feature type="transmembrane region" description="Helical" evidence="7">
    <location>
        <begin position="304"/>
        <end position="325"/>
    </location>
</feature>
<evidence type="ECO:0000256" key="7">
    <source>
        <dbReference type="SAM" id="Phobius"/>
    </source>
</evidence>
<evidence type="ECO:0000256" key="4">
    <source>
        <dbReference type="ARBA" id="ARBA00022989"/>
    </source>
</evidence>
<protein>
    <submittedName>
        <fullName evidence="8">AI-2E family transporter</fullName>
    </submittedName>
</protein>
<evidence type="ECO:0000256" key="2">
    <source>
        <dbReference type="ARBA" id="ARBA00009773"/>
    </source>
</evidence>
<dbReference type="PANTHER" id="PTHR21716">
    <property type="entry name" value="TRANSMEMBRANE PROTEIN"/>
    <property type="match status" value="1"/>
</dbReference>
<evidence type="ECO:0000313" key="9">
    <source>
        <dbReference type="Proteomes" id="UP000324209"/>
    </source>
</evidence>
<keyword evidence="4 7" id="KW-1133">Transmembrane helix</keyword>
<dbReference type="Proteomes" id="UP000324209">
    <property type="component" value="Chromosome"/>
</dbReference>
<dbReference type="GO" id="GO:0016020">
    <property type="term" value="C:membrane"/>
    <property type="evidence" value="ECO:0007669"/>
    <property type="project" value="UniProtKB-SubCell"/>
</dbReference>
<dbReference type="PANTHER" id="PTHR21716:SF64">
    <property type="entry name" value="AI-2 TRANSPORT PROTEIN TQSA"/>
    <property type="match status" value="1"/>
</dbReference>
<dbReference type="OrthoDB" id="9793390at2"/>
<proteinExistence type="inferred from homology"/>
<dbReference type="InterPro" id="IPR002549">
    <property type="entry name" value="AI-2E-like"/>
</dbReference>
<reference evidence="8 9" key="1">
    <citation type="submission" date="2019-02" db="EMBL/GenBank/DDBJ databases">
        <title>Complete Genome Sequence and Methylome Analysis of free living Spirochaetas.</title>
        <authorList>
            <person name="Fomenkov A."/>
            <person name="Dubinina G."/>
            <person name="Leshcheva N."/>
            <person name="Mikheeva N."/>
            <person name="Grabovich M."/>
            <person name="Vincze T."/>
            <person name="Roberts R.J."/>
        </authorList>
    </citation>
    <scope>NUCLEOTIDE SEQUENCE [LARGE SCALE GENOMIC DNA]</scope>
    <source>
        <strain evidence="8 9">K2</strain>
    </source>
</reference>
<dbReference type="Pfam" id="PF01594">
    <property type="entry name" value="AI-2E_transport"/>
    <property type="match status" value="1"/>
</dbReference>
<comment type="similarity">
    <text evidence="2">Belongs to the autoinducer-2 exporter (AI-2E) (TC 2.A.86) family.</text>
</comment>
<dbReference type="GO" id="GO:0055085">
    <property type="term" value="P:transmembrane transport"/>
    <property type="evidence" value="ECO:0007669"/>
    <property type="project" value="TreeGrafter"/>
</dbReference>
<organism evidence="8 9">
    <name type="scientific">Oceanispirochaeta crateris</name>
    <dbReference type="NCBI Taxonomy" id="2518645"/>
    <lineage>
        <taxon>Bacteria</taxon>
        <taxon>Pseudomonadati</taxon>
        <taxon>Spirochaetota</taxon>
        <taxon>Spirochaetia</taxon>
        <taxon>Spirochaetales</taxon>
        <taxon>Spirochaetaceae</taxon>
        <taxon>Oceanispirochaeta</taxon>
    </lineage>
</organism>
<evidence type="ECO:0000256" key="5">
    <source>
        <dbReference type="ARBA" id="ARBA00023136"/>
    </source>
</evidence>
<dbReference type="EMBL" id="CP036150">
    <property type="protein sequence ID" value="QEN07373.1"/>
    <property type="molecule type" value="Genomic_DNA"/>
</dbReference>
<dbReference type="AlphaFoldDB" id="A0A5C1QGY0"/>